<gene>
    <name evidence="1" type="ORF">SAMN02745130_01664</name>
</gene>
<evidence type="ECO:0000313" key="1">
    <source>
        <dbReference type="EMBL" id="SKA76322.1"/>
    </source>
</evidence>
<name>A0A1T4WG94_9GAMM</name>
<dbReference type="AlphaFoldDB" id="A0A1T4WG94"/>
<sequence length="50" mass="5824">MVSLLYSWLCRIYGAFLPDTSVVVTQVPFYQEEYSLLRLSTIRGMDHPRA</sequence>
<dbReference type="Proteomes" id="UP000190460">
    <property type="component" value="Unassembled WGS sequence"/>
</dbReference>
<proteinExistence type="predicted"/>
<accession>A0A1T4WG94</accession>
<dbReference type="EMBL" id="FUYB01000005">
    <property type="protein sequence ID" value="SKA76322.1"/>
    <property type="molecule type" value="Genomic_DNA"/>
</dbReference>
<keyword evidence="2" id="KW-1185">Reference proteome</keyword>
<organism evidence="1 2">
    <name type="scientific">Thiothrix eikelboomii</name>
    <dbReference type="NCBI Taxonomy" id="92487"/>
    <lineage>
        <taxon>Bacteria</taxon>
        <taxon>Pseudomonadati</taxon>
        <taxon>Pseudomonadota</taxon>
        <taxon>Gammaproteobacteria</taxon>
        <taxon>Thiotrichales</taxon>
        <taxon>Thiotrichaceae</taxon>
        <taxon>Thiothrix</taxon>
    </lineage>
</organism>
<evidence type="ECO:0000313" key="2">
    <source>
        <dbReference type="Proteomes" id="UP000190460"/>
    </source>
</evidence>
<dbReference type="STRING" id="92487.SAMN02745130_01664"/>
<protein>
    <submittedName>
        <fullName evidence="1">Uncharacterized protein</fullName>
    </submittedName>
</protein>
<reference evidence="1 2" key="1">
    <citation type="submission" date="2017-02" db="EMBL/GenBank/DDBJ databases">
        <authorList>
            <person name="Peterson S.W."/>
        </authorList>
    </citation>
    <scope>NUCLEOTIDE SEQUENCE [LARGE SCALE GENOMIC DNA]</scope>
    <source>
        <strain evidence="1 2">ATCC 49788</strain>
    </source>
</reference>